<dbReference type="InterPro" id="IPR002750">
    <property type="entry name" value="CobE/GbiG_C"/>
</dbReference>
<evidence type="ECO:0000313" key="3">
    <source>
        <dbReference type="EMBL" id="KZX17605.1"/>
    </source>
</evidence>
<gene>
    <name evidence="3" type="ORF">MBFIL_00520</name>
</gene>
<dbReference type="STRING" id="55758.MBFIL_00520"/>
<keyword evidence="4" id="KW-1185">Reference proteome</keyword>
<dbReference type="PATRIC" id="fig|55758.3.peg.60"/>
<dbReference type="InterPro" id="IPR052553">
    <property type="entry name" value="CbiG_hydrolase"/>
</dbReference>
<dbReference type="PANTHER" id="PTHR37477:SF1">
    <property type="entry name" value="COBALT-PRECORRIN-5A HYDROLASE"/>
    <property type="match status" value="1"/>
</dbReference>
<dbReference type="RefSeq" id="WP_066970247.1">
    <property type="nucleotide sequence ID" value="NZ_LWMT01000007.1"/>
</dbReference>
<sequence length="364" mass="40733">MKIAILSVSEDGKKLSEDLKSILNTDSTVIKTDIYYKNVKDTIKNIWDSYDAIIAIMATGIIVRSIAPYIINKVKDPAVLSIDDKGKHVISLLSGHLKGANELTIKIANLIDAKPVITTSTDVNNKIGIDTLANHFYFTLNDTKKILRFNKAILNDETINLIANFNVSYICDYLENFNNNFTLETEVFNNKFKKFTLEIDELYSINPNNTNIINDFDINNNYLIAILNNKNYLVMKEKVMVMGIGSRKNISKNTVLIAIKKVMNELGMPMDRINIVATAEIKKDEWGIIEAVNTFKKPINIVDINSIKKLNCPDCSKSEFVQKNFGIDGVSEQCALITAGKNSKLIYKKTAFDGVTIAIAIGDN</sequence>
<reference evidence="3 4" key="1">
    <citation type="submission" date="2016-04" db="EMBL/GenBank/DDBJ databases">
        <title>Genome sequence of Methanobrevibacter filiformis DSM 11501.</title>
        <authorList>
            <person name="Poehlein A."/>
            <person name="Seedorf H."/>
            <person name="Daniel R."/>
        </authorList>
    </citation>
    <scope>NUCLEOTIDE SEQUENCE [LARGE SCALE GENOMIC DNA]</scope>
    <source>
        <strain evidence="3 4">DSM 11501</strain>
    </source>
</reference>
<dbReference type="AlphaFoldDB" id="A0A166FEX6"/>
<dbReference type="Gene3D" id="3.30.420.180">
    <property type="entry name" value="CobE/GbiG C-terminal domain"/>
    <property type="match status" value="1"/>
</dbReference>
<dbReference type="Pfam" id="PF11760">
    <property type="entry name" value="CbiG_N"/>
    <property type="match status" value="1"/>
</dbReference>
<organism evidence="3 4">
    <name type="scientific">Methanobrevibacter filiformis</name>
    <dbReference type="NCBI Taxonomy" id="55758"/>
    <lineage>
        <taxon>Archaea</taxon>
        <taxon>Methanobacteriati</taxon>
        <taxon>Methanobacteriota</taxon>
        <taxon>Methanomada group</taxon>
        <taxon>Methanobacteria</taxon>
        <taxon>Methanobacteriales</taxon>
        <taxon>Methanobacteriaceae</taxon>
        <taxon>Methanobrevibacter</taxon>
    </lineage>
</organism>
<protein>
    <submittedName>
        <fullName evidence="3">Cobalamin biosynthesis protein CbiG</fullName>
    </submittedName>
</protein>
<dbReference type="Pfam" id="PF01890">
    <property type="entry name" value="CbiG_C"/>
    <property type="match status" value="1"/>
</dbReference>
<dbReference type="InterPro" id="IPR036518">
    <property type="entry name" value="CobE/GbiG_C_sf"/>
</dbReference>
<feature type="domain" description="CobE/GbiG C-terminal" evidence="1">
    <location>
        <begin position="241"/>
        <end position="360"/>
    </location>
</feature>
<evidence type="ECO:0000313" key="4">
    <source>
        <dbReference type="Proteomes" id="UP000077066"/>
    </source>
</evidence>
<dbReference type="InterPro" id="IPR038029">
    <property type="entry name" value="GbiG_N_sf"/>
</dbReference>
<evidence type="ECO:0000259" key="2">
    <source>
        <dbReference type="Pfam" id="PF11760"/>
    </source>
</evidence>
<proteinExistence type="predicted"/>
<dbReference type="GO" id="GO:0009236">
    <property type="term" value="P:cobalamin biosynthetic process"/>
    <property type="evidence" value="ECO:0007669"/>
    <property type="project" value="InterPro"/>
</dbReference>
<comment type="caution">
    <text evidence="3">The sequence shown here is derived from an EMBL/GenBank/DDBJ whole genome shotgun (WGS) entry which is preliminary data.</text>
</comment>
<feature type="domain" description="Cobalamin synthesis G N-terminal" evidence="2">
    <location>
        <begin position="42"/>
        <end position="122"/>
    </location>
</feature>
<dbReference type="OrthoDB" id="4722at2157"/>
<dbReference type="Gene3D" id="3.40.50.11220">
    <property type="match status" value="1"/>
</dbReference>
<dbReference type="SUPFAM" id="SSF159672">
    <property type="entry name" value="CbiG N-terminal domain-like"/>
    <property type="match status" value="1"/>
</dbReference>
<dbReference type="SUPFAM" id="SSF159664">
    <property type="entry name" value="CobE/GbiG C-terminal domain-like"/>
    <property type="match status" value="1"/>
</dbReference>
<dbReference type="EMBL" id="LWMT01000007">
    <property type="protein sequence ID" value="KZX17605.1"/>
    <property type="molecule type" value="Genomic_DNA"/>
</dbReference>
<dbReference type="Proteomes" id="UP000077066">
    <property type="component" value="Unassembled WGS sequence"/>
</dbReference>
<evidence type="ECO:0000259" key="1">
    <source>
        <dbReference type="Pfam" id="PF01890"/>
    </source>
</evidence>
<name>A0A166FEX6_9EURY</name>
<dbReference type="PANTHER" id="PTHR37477">
    <property type="entry name" value="COBALT-PRECORRIN-5A HYDROLASE"/>
    <property type="match status" value="1"/>
</dbReference>
<accession>A0A166FEX6</accession>
<dbReference type="InterPro" id="IPR021744">
    <property type="entry name" value="CbiG_N"/>
</dbReference>